<evidence type="ECO:0000259" key="16">
    <source>
        <dbReference type="PROSITE" id="PS50835"/>
    </source>
</evidence>
<dbReference type="SMART" id="SM00060">
    <property type="entry name" value="FN3"/>
    <property type="match status" value="4"/>
</dbReference>
<dbReference type="SMART" id="SM00409">
    <property type="entry name" value="IG"/>
    <property type="match status" value="3"/>
</dbReference>
<dbReference type="SUPFAM" id="SSF49265">
    <property type="entry name" value="Fibronectin type III"/>
    <property type="match status" value="3"/>
</dbReference>
<feature type="domain" description="Fibronectin type-III" evidence="17">
    <location>
        <begin position="370"/>
        <end position="460"/>
    </location>
</feature>
<feature type="domain" description="Fibronectin type-III" evidence="17">
    <location>
        <begin position="563"/>
        <end position="654"/>
    </location>
</feature>
<evidence type="ECO:0000313" key="18">
    <source>
        <dbReference type="EMBL" id="JAI34038.1"/>
    </source>
</evidence>
<dbReference type="PANTHER" id="PTHR44170">
    <property type="entry name" value="PROTEIN SIDEKICK"/>
    <property type="match status" value="1"/>
</dbReference>
<keyword evidence="5" id="KW-0732">Signal</keyword>
<dbReference type="Gene3D" id="2.60.40.10">
    <property type="entry name" value="Immunoglobulins"/>
    <property type="match status" value="8"/>
</dbReference>
<comment type="subcellular location">
    <subcellularLocation>
        <location evidence="1">Membrane</location>
        <topology evidence="1">Single-pass membrane protein</topology>
    </subcellularLocation>
</comment>
<dbReference type="SMART" id="SM00408">
    <property type="entry name" value="IGc2"/>
    <property type="match status" value="3"/>
</dbReference>
<dbReference type="InterPro" id="IPR003961">
    <property type="entry name" value="FN3_dom"/>
</dbReference>
<keyword evidence="8" id="KW-0904">Protein phosphatase</keyword>
<name>A0A0K8V5K9_BACLA</name>
<dbReference type="OrthoDB" id="10253954at2759"/>
<comment type="similarity">
    <text evidence="2">Belongs to the protein-tyrosine phosphatase family. Receptor class 2A subfamily.</text>
</comment>
<dbReference type="GO" id="GO:0098609">
    <property type="term" value="P:cell-cell adhesion"/>
    <property type="evidence" value="ECO:0007669"/>
    <property type="project" value="TreeGrafter"/>
</dbReference>
<feature type="domain" description="Fibronectin type-III" evidence="17">
    <location>
        <begin position="762"/>
        <end position="835"/>
    </location>
</feature>
<dbReference type="SUPFAM" id="SSF48726">
    <property type="entry name" value="Immunoglobulin"/>
    <property type="match status" value="3"/>
</dbReference>
<dbReference type="FunFam" id="2.60.40.10:FF:001197">
    <property type="entry name" value="tyrosine-protein phosphatase Lar isoform X1"/>
    <property type="match status" value="1"/>
</dbReference>
<proteinExistence type="inferred from homology"/>
<dbReference type="FunFam" id="2.60.40.10:FF:001564">
    <property type="entry name" value="tyrosine-protein phosphatase Lar isoform X4"/>
    <property type="match status" value="1"/>
</dbReference>
<feature type="domain" description="Ig-like" evidence="16">
    <location>
        <begin position="280"/>
        <end position="363"/>
    </location>
</feature>
<organism evidence="18">
    <name type="scientific">Bactrocera latifrons</name>
    <name type="common">Malaysian fruit fly</name>
    <name type="synonym">Chaetodacus latifrons</name>
    <dbReference type="NCBI Taxonomy" id="174628"/>
    <lineage>
        <taxon>Eukaryota</taxon>
        <taxon>Metazoa</taxon>
        <taxon>Ecdysozoa</taxon>
        <taxon>Arthropoda</taxon>
        <taxon>Hexapoda</taxon>
        <taxon>Insecta</taxon>
        <taxon>Pterygota</taxon>
        <taxon>Neoptera</taxon>
        <taxon>Endopterygota</taxon>
        <taxon>Diptera</taxon>
        <taxon>Brachycera</taxon>
        <taxon>Muscomorpha</taxon>
        <taxon>Tephritoidea</taxon>
        <taxon>Tephritidae</taxon>
        <taxon>Bactrocera</taxon>
        <taxon>Bactrocera</taxon>
    </lineage>
</organism>
<reference evidence="18" key="1">
    <citation type="submission" date="2015-06" db="EMBL/GenBank/DDBJ databases">
        <authorList>
            <person name="Hoefler B.C."/>
            <person name="Straight P.D."/>
        </authorList>
    </citation>
    <scope>NUCLEOTIDE SEQUENCE</scope>
</reference>
<dbReference type="FunFam" id="2.60.40.10:FF:001274">
    <property type="entry name" value="tyrosine-protein phosphatase Lar isoform X1"/>
    <property type="match status" value="1"/>
</dbReference>
<keyword evidence="10" id="KW-0472">Membrane</keyword>
<dbReference type="Pfam" id="PF00041">
    <property type="entry name" value="fn3"/>
    <property type="match status" value="5"/>
</dbReference>
<feature type="domain" description="Ig-like" evidence="16">
    <location>
        <begin position="82"/>
        <end position="174"/>
    </location>
</feature>
<evidence type="ECO:0000256" key="8">
    <source>
        <dbReference type="ARBA" id="ARBA00022912"/>
    </source>
</evidence>
<dbReference type="PROSITE" id="PS50853">
    <property type="entry name" value="FN3"/>
    <property type="match status" value="5"/>
</dbReference>
<evidence type="ECO:0000256" key="7">
    <source>
        <dbReference type="ARBA" id="ARBA00022801"/>
    </source>
</evidence>
<evidence type="ECO:0000256" key="15">
    <source>
        <dbReference type="ARBA" id="ARBA00051722"/>
    </source>
</evidence>
<evidence type="ECO:0000259" key="17">
    <source>
        <dbReference type="PROSITE" id="PS50853"/>
    </source>
</evidence>
<sequence length="835" mass="91887">MGLQMAALPAANNYVAVTQTPTTNTPNNKPPTHTVIAAAIACTVRKLNSAISATSSIATLLLLVLLTWNPTTTIGVDAVHPPEIIKKPQNQGVRVGGVASFYCAARGDPPPSIVWRKSSKKLSGTQSRYTVLEQPGGISILRIEPVRAGRDDAPYECVAENGVGDAVSADATLTVYEGDKTPPGFPVITQGPSTRVIEVGHTAVMQCKAIGNPTPTIYWIKNQTKVDMSNPRYSIKDGGLQIENSREEDQGKYECVAENSVGTEHSKATNLYVKVRRVPPTFSRPPEPINEVMLGANLNLSCIAVGSPMPHVKWMKGAQDLTPENDIPIGRNILQLTNIQQSANFTCIAASSLGQIEATAMVKVQSLPAAPTDVQISEKGATSVRLEWSYKGPEDLQYYVIQYKPKNANQAFSEISGIITMFYVVRALSPYTEYEFYVIAVNTIGRGPPSKPETCTTGETKMESAPRNVQVRPLSSSTMVITWEPPETPNGQVTGYKVYYTTNPNQPEASWDSQMVDNSELTTISELTPHAIYTVRVQAYTSMGAGPMSTPVQVKTQQGVPSQPSNFRATDIGETAVTLQWSKPTHSSENIVHYELYWNDTYANQDHHKRISNTESYTLDGLYPDTLYYIWLAARSQRGEGATTPPIPVRTKQYVPGDPQDVKATPLNSTSIHVTWKPPLEKDRNGIIRGYHIHVQEMRDEGNGFLNEPLKFDVVDSLEYNVTGLQPDTKYSIQVAALTRKGDGDRSAAVIVKTPGGVPVRPTVSLKIMERDPIVSIELEWERPAQTYGELRGYRLRWGVKDQPLKEEILPGPQITKRRFNDLERGVEYEFRVAG</sequence>
<feature type="domain" description="Ig-like" evidence="16">
    <location>
        <begin position="186"/>
        <end position="270"/>
    </location>
</feature>
<gene>
    <name evidence="18" type="primary">Lar_6</name>
    <name evidence="18" type="ORF">c3_g1_i2</name>
</gene>
<feature type="domain" description="Fibronectin type-III" evidence="17">
    <location>
        <begin position="465"/>
        <end position="559"/>
    </location>
</feature>
<keyword evidence="13" id="KW-0325">Glycoprotein</keyword>
<dbReference type="InterPro" id="IPR013098">
    <property type="entry name" value="Ig_I-set"/>
</dbReference>
<dbReference type="InterPro" id="IPR003598">
    <property type="entry name" value="Ig_sub2"/>
</dbReference>
<dbReference type="CDD" id="cd00063">
    <property type="entry name" value="FN3"/>
    <property type="match status" value="5"/>
</dbReference>
<dbReference type="CDD" id="cd05739">
    <property type="entry name" value="IgI_3_RPTP_IIa_LAR_like"/>
    <property type="match status" value="1"/>
</dbReference>
<dbReference type="InterPro" id="IPR036116">
    <property type="entry name" value="FN3_sf"/>
</dbReference>
<keyword evidence="6" id="KW-0677">Repeat</keyword>
<keyword evidence="12" id="KW-0675">Receptor</keyword>
<feature type="non-terminal residue" evidence="18">
    <location>
        <position position="835"/>
    </location>
</feature>
<dbReference type="GO" id="GO:0016020">
    <property type="term" value="C:membrane"/>
    <property type="evidence" value="ECO:0007669"/>
    <property type="project" value="UniProtKB-SubCell"/>
</dbReference>
<evidence type="ECO:0000256" key="14">
    <source>
        <dbReference type="ARBA" id="ARBA00023319"/>
    </source>
</evidence>
<keyword evidence="11" id="KW-1015">Disulfide bond</keyword>
<dbReference type="InterPro" id="IPR007110">
    <property type="entry name" value="Ig-like_dom"/>
</dbReference>
<dbReference type="PROSITE" id="PS50835">
    <property type="entry name" value="IG_LIKE"/>
    <property type="match status" value="3"/>
</dbReference>
<dbReference type="EMBL" id="GDHF01018276">
    <property type="protein sequence ID" value="JAI34038.1"/>
    <property type="molecule type" value="Transcribed_RNA"/>
</dbReference>
<dbReference type="EC" id="3.1.3.48" evidence="3"/>
<evidence type="ECO:0000256" key="2">
    <source>
        <dbReference type="ARBA" id="ARBA00010504"/>
    </source>
</evidence>
<dbReference type="FunFam" id="2.60.40.10:FF:001219">
    <property type="entry name" value="tyrosine-protein phosphatase Lar isoform X1"/>
    <property type="match status" value="1"/>
</dbReference>
<keyword evidence="4" id="KW-0812">Transmembrane</keyword>
<dbReference type="FunFam" id="2.60.40.10:FF:000010">
    <property type="entry name" value="receptor-type tyrosine-protein phosphatase delta isoform X1"/>
    <property type="match status" value="1"/>
</dbReference>
<evidence type="ECO:0000256" key="12">
    <source>
        <dbReference type="ARBA" id="ARBA00023170"/>
    </source>
</evidence>
<evidence type="ECO:0000256" key="10">
    <source>
        <dbReference type="ARBA" id="ARBA00023136"/>
    </source>
</evidence>
<protein>
    <recommendedName>
        <fullName evidence="3">protein-tyrosine-phosphatase</fullName>
        <ecNumber evidence="3">3.1.3.48</ecNumber>
    </recommendedName>
</protein>
<keyword evidence="9" id="KW-1133">Transmembrane helix</keyword>
<dbReference type="GO" id="GO:0030154">
    <property type="term" value="P:cell differentiation"/>
    <property type="evidence" value="ECO:0007669"/>
    <property type="project" value="UniProtKB-ARBA"/>
</dbReference>
<evidence type="ECO:0000256" key="9">
    <source>
        <dbReference type="ARBA" id="ARBA00022989"/>
    </source>
</evidence>
<keyword evidence="7" id="KW-0378">Hydrolase</keyword>
<dbReference type="AlphaFoldDB" id="A0A0K8V5K9"/>
<dbReference type="GO" id="GO:0009653">
    <property type="term" value="P:anatomical structure morphogenesis"/>
    <property type="evidence" value="ECO:0007669"/>
    <property type="project" value="UniProtKB-ARBA"/>
</dbReference>
<dbReference type="FunFam" id="2.60.40.10:FF:001102">
    <property type="entry name" value="tyrosine-protein phosphatase Lar isoform X3"/>
    <property type="match status" value="1"/>
</dbReference>
<evidence type="ECO:0000256" key="6">
    <source>
        <dbReference type="ARBA" id="ARBA00022737"/>
    </source>
</evidence>
<evidence type="ECO:0000256" key="5">
    <source>
        <dbReference type="ARBA" id="ARBA00022729"/>
    </source>
</evidence>
<evidence type="ECO:0000256" key="3">
    <source>
        <dbReference type="ARBA" id="ARBA00013064"/>
    </source>
</evidence>
<dbReference type="InterPro" id="IPR013783">
    <property type="entry name" value="Ig-like_fold"/>
</dbReference>
<dbReference type="PANTHER" id="PTHR44170:SF6">
    <property type="entry name" value="CONTACTIN"/>
    <property type="match status" value="1"/>
</dbReference>
<evidence type="ECO:0000256" key="4">
    <source>
        <dbReference type="ARBA" id="ARBA00022692"/>
    </source>
</evidence>
<dbReference type="FunFam" id="2.60.40.10:FF:001111">
    <property type="entry name" value="tyrosine-protein phosphatase Lar isoform X1"/>
    <property type="match status" value="1"/>
</dbReference>
<dbReference type="InterPro" id="IPR003599">
    <property type="entry name" value="Ig_sub"/>
</dbReference>
<feature type="domain" description="Fibronectin type-III" evidence="17">
    <location>
        <begin position="658"/>
        <end position="757"/>
    </location>
</feature>
<evidence type="ECO:0000256" key="13">
    <source>
        <dbReference type="ARBA" id="ARBA00023180"/>
    </source>
</evidence>
<evidence type="ECO:0000256" key="11">
    <source>
        <dbReference type="ARBA" id="ARBA00023157"/>
    </source>
</evidence>
<dbReference type="PRINTS" id="PR00014">
    <property type="entry name" value="FNTYPEIII"/>
</dbReference>
<accession>A0A0K8V5K9</accession>
<evidence type="ECO:0000256" key="1">
    <source>
        <dbReference type="ARBA" id="ARBA00004167"/>
    </source>
</evidence>
<keyword evidence="14" id="KW-0393">Immunoglobulin domain</keyword>
<dbReference type="GO" id="GO:0004725">
    <property type="term" value="F:protein tyrosine phosphatase activity"/>
    <property type="evidence" value="ECO:0007669"/>
    <property type="project" value="UniProtKB-EC"/>
</dbReference>
<dbReference type="Pfam" id="PF07679">
    <property type="entry name" value="I-set"/>
    <property type="match status" value="3"/>
</dbReference>
<dbReference type="InterPro" id="IPR036179">
    <property type="entry name" value="Ig-like_dom_sf"/>
</dbReference>
<comment type="catalytic activity">
    <reaction evidence="15">
        <text>O-phospho-L-tyrosyl-[protein] + H2O = L-tyrosyl-[protein] + phosphate</text>
        <dbReference type="Rhea" id="RHEA:10684"/>
        <dbReference type="Rhea" id="RHEA-COMP:10136"/>
        <dbReference type="Rhea" id="RHEA-COMP:20101"/>
        <dbReference type="ChEBI" id="CHEBI:15377"/>
        <dbReference type="ChEBI" id="CHEBI:43474"/>
        <dbReference type="ChEBI" id="CHEBI:46858"/>
        <dbReference type="ChEBI" id="CHEBI:61978"/>
        <dbReference type="EC" id="3.1.3.48"/>
    </reaction>
</comment>